<dbReference type="EMBL" id="JBDXSU010000004">
    <property type="protein sequence ID" value="MFB5189981.1"/>
    <property type="molecule type" value="Genomic_DNA"/>
</dbReference>
<comment type="pathway">
    <text evidence="1">Carbohydrate metabolism; tricarboxylic acid cycle.</text>
</comment>
<dbReference type="Pfam" id="PF00285">
    <property type="entry name" value="Citrate_synt"/>
    <property type="match status" value="1"/>
</dbReference>
<dbReference type="InterPro" id="IPR002020">
    <property type="entry name" value="Citrate_synthase"/>
</dbReference>
<evidence type="ECO:0000256" key="5">
    <source>
        <dbReference type="PIRNR" id="PIRNR001369"/>
    </source>
</evidence>
<name>A0ABV5ACJ3_9BACL</name>
<dbReference type="SUPFAM" id="SSF48256">
    <property type="entry name" value="Citrate synthase"/>
    <property type="match status" value="1"/>
</dbReference>
<organism evidence="7 8">
    <name type="scientific">Alicyclobacillus fastidiosus</name>
    <dbReference type="NCBI Taxonomy" id="392011"/>
    <lineage>
        <taxon>Bacteria</taxon>
        <taxon>Bacillati</taxon>
        <taxon>Bacillota</taxon>
        <taxon>Bacilli</taxon>
        <taxon>Bacillales</taxon>
        <taxon>Alicyclobacillaceae</taxon>
        <taxon>Alicyclobacillus</taxon>
    </lineage>
</organism>
<dbReference type="PRINTS" id="PR00143">
    <property type="entry name" value="CITRTSNTHASE"/>
</dbReference>
<dbReference type="Proteomes" id="UP001579974">
    <property type="component" value="Unassembled WGS sequence"/>
</dbReference>
<dbReference type="PANTHER" id="PTHR11739:SF23">
    <property type="entry name" value="CITRATE SYNTHASE 2-RELATED"/>
    <property type="match status" value="1"/>
</dbReference>
<sequence length="361" mass="39028">MAWVNGLQDVVAAGTELSEVNGEVGKLSYRGRDVGDLVGKFDYEDVAHLLWFGELPSEPQKQSLNELFFSGRQAANEVFDVIDNLPAAVDAMNAAAIGLLCMRAPSGDESDASAAAWYTAAFPVLLLRHYANQHGLLKPRPDIHAGHVATYLYLLRGGIMPTTEEVQALEAYMVLTMEHSLNASAFAGRVAASTRANTARALVAALMTMTGPLHGGAPSLVLDMFDAIGSLSRADEWLEGELSMGRRLMGFGHRVYRTVDPRAQVLHTIAAKSLAGQDSLVLAEGVERRAVKLLAAAKPGRQLHPNVEYWAACVLRSLDIPRSLLTATFAASRMAGWSAHILEQRRCDKLIRPQAVYVAAP</sequence>
<dbReference type="InterPro" id="IPR036969">
    <property type="entry name" value="Citrate_synthase_sf"/>
</dbReference>
<comment type="similarity">
    <text evidence="2 5 6">Belongs to the citrate synthase family.</text>
</comment>
<evidence type="ECO:0000256" key="1">
    <source>
        <dbReference type="ARBA" id="ARBA00005163"/>
    </source>
</evidence>
<dbReference type="InterPro" id="IPR016143">
    <property type="entry name" value="Citrate_synth-like_sm_a-sub"/>
</dbReference>
<evidence type="ECO:0000256" key="4">
    <source>
        <dbReference type="ARBA" id="ARBA00049288"/>
    </source>
</evidence>
<keyword evidence="3 5" id="KW-0808">Transferase</keyword>
<accession>A0ABV5ACJ3</accession>
<comment type="caution">
    <text evidence="7">The sequence shown here is derived from an EMBL/GenBank/DDBJ whole genome shotgun (WGS) entry which is preliminary data.</text>
</comment>
<dbReference type="PANTHER" id="PTHR11739">
    <property type="entry name" value="CITRATE SYNTHASE"/>
    <property type="match status" value="1"/>
</dbReference>
<evidence type="ECO:0000313" key="8">
    <source>
        <dbReference type="Proteomes" id="UP001579974"/>
    </source>
</evidence>
<dbReference type="InterPro" id="IPR019810">
    <property type="entry name" value="Citrate_synthase_AS"/>
</dbReference>
<reference evidence="7 8" key="1">
    <citation type="journal article" date="2024" name="Int. J. Mol. Sci.">
        <title>Exploration of Alicyclobacillus spp. Genome in Search of Antibiotic Resistance.</title>
        <authorList>
            <person name="Bucka-Kolendo J."/>
            <person name="Kiousi D.E."/>
            <person name="Dekowska A."/>
            <person name="Mikolajczuk-Szczyrba A."/>
            <person name="Karadedos D.M."/>
            <person name="Michael P."/>
            <person name="Galanis A."/>
            <person name="Sokolowska B."/>
        </authorList>
    </citation>
    <scope>NUCLEOTIDE SEQUENCE [LARGE SCALE GENOMIC DNA]</scope>
    <source>
        <strain evidence="7 8">KKP 3000</strain>
    </source>
</reference>
<evidence type="ECO:0000256" key="6">
    <source>
        <dbReference type="RuleBase" id="RU003406"/>
    </source>
</evidence>
<evidence type="ECO:0000256" key="3">
    <source>
        <dbReference type="ARBA" id="ARBA00022679"/>
    </source>
</evidence>
<gene>
    <name evidence="7" type="ORF">KKP3000_003373</name>
</gene>
<evidence type="ECO:0000256" key="2">
    <source>
        <dbReference type="ARBA" id="ARBA00010566"/>
    </source>
</evidence>
<dbReference type="Gene3D" id="1.10.230.10">
    <property type="entry name" value="Cytochrome P450-Terp, domain 2"/>
    <property type="match status" value="1"/>
</dbReference>
<dbReference type="RefSeq" id="WP_275476223.1">
    <property type="nucleotide sequence ID" value="NZ_CP162940.1"/>
</dbReference>
<dbReference type="PROSITE" id="PS00480">
    <property type="entry name" value="CITRATE_SYNTHASE"/>
    <property type="match status" value="1"/>
</dbReference>
<proteinExistence type="inferred from homology"/>
<dbReference type="Gene3D" id="1.10.580.10">
    <property type="entry name" value="Citrate Synthase, domain 1"/>
    <property type="match status" value="1"/>
</dbReference>
<protein>
    <recommendedName>
        <fullName evidence="5">Citrate synthase</fullName>
    </recommendedName>
</protein>
<comment type="catalytic activity">
    <reaction evidence="4">
        <text>oxaloacetate + acetyl-CoA + H2O = citrate + CoA + H(+)</text>
        <dbReference type="Rhea" id="RHEA:16845"/>
        <dbReference type="ChEBI" id="CHEBI:15377"/>
        <dbReference type="ChEBI" id="CHEBI:15378"/>
        <dbReference type="ChEBI" id="CHEBI:16452"/>
        <dbReference type="ChEBI" id="CHEBI:16947"/>
        <dbReference type="ChEBI" id="CHEBI:57287"/>
        <dbReference type="ChEBI" id="CHEBI:57288"/>
        <dbReference type="EC" id="2.3.3.16"/>
    </reaction>
</comment>
<dbReference type="InterPro" id="IPR024176">
    <property type="entry name" value="Citrate_synthase_bac-typ"/>
</dbReference>
<evidence type="ECO:0000313" key="7">
    <source>
        <dbReference type="EMBL" id="MFB5189981.1"/>
    </source>
</evidence>
<dbReference type="InterPro" id="IPR016142">
    <property type="entry name" value="Citrate_synth-like_lrg_a-sub"/>
</dbReference>
<dbReference type="PIRSF" id="PIRSF001369">
    <property type="entry name" value="Citrate_synth"/>
    <property type="match status" value="1"/>
</dbReference>
<keyword evidence="8" id="KW-1185">Reference proteome</keyword>